<gene>
    <name evidence="1" type="ORF">NCTC10736_03820</name>
    <name evidence="2" type="ORF">NCTC10736_03870</name>
</gene>
<name>A0A380BWE3_9GAMM</name>
<reference evidence="2 3" key="1">
    <citation type="submission" date="2018-06" db="EMBL/GenBank/DDBJ databases">
        <authorList>
            <consortium name="Pathogen Informatics"/>
            <person name="Doyle S."/>
        </authorList>
    </citation>
    <scope>NUCLEOTIDE SEQUENCE [LARGE SCALE GENOMIC DNA]</scope>
    <source>
        <strain evidence="2 3">NCTC10736</strain>
    </source>
</reference>
<evidence type="ECO:0000313" key="2">
    <source>
        <dbReference type="EMBL" id="SUJ07200.1"/>
    </source>
</evidence>
<organism evidence="2 3">
    <name type="scientific">Shewanella morhuae</name>
    <dbReference type="NCBI Taxonomy" id="365591"/>
    <lineage>
        <taxon>Bacteria</taxon>
        <taxon>Pseudomonadati</taxon>
        <taxon>Pseudomonadota</taxon>
        <taxon>Gammaproteobacteria</taxon>
        <taxon>Alteromonadales</taxon>
        <taxon>Shewanellaceae</taxon>
        <taxon>Shewanella</taxon>
    </lineage>
</organism>
<dbReference type="AlphaFoldDB" id="A0A380BWE3"/>
<dbReference type="EMBL" id="UGYV01000004">
    <property type="protein sequence ID" value="SUJ07200.1"/>
    <property type="molecule type" value="Genomic_DNA"/>
</dbReference>
<dbReference type="Proteomes" id="UP000255061">
    <property type="component" value="Unassembled WGS sequence"/>
</dbReference>
<accession>A0A380BWE3</accession>
<dbReference type="InterPro" id="IPR019106">
    <property type="entry name" value="T4SS_TrbC"/>
</dbReference>
<evidence type="ECO:0000313" key="3">
    <source>
        <dbReference type="Proteomes" id="UP000255061"/>
    </source>
</evidence>
<evidence type="ECO:0000313" key="1">
    <source>
        <dbReference type="EMBL" id="SUJ05441.1"/>
    </source>
</evidence>
<dbReference type="EMBL" id="UGYV01000002">
    <property type="protein sequence ID" value="SUJ05441.1"/>
    <property type="molecule type" value="Genomic_DNA"/>
</dbReference>
<dbReference type="Pfam" id="PF09673">
    <property type="entry name" value="TrbC_Ftype"/>
    <property type="match status" value="1"/>
</dbReference>
<sequence>MQCYRKWMMPILLVVTPLVLGKPLVQNEITPEQAIKMAKEKGWLEGLNLSGEDTATSKDVEQFLEHAQGQIKGITDRALENDIKVTRPSSATFMFVSLSMPRASLIDAFKNAAAGNVTVYINGMFEGDKNIMETMARLNAMAKDMTLKPTVKFGPSWFKKYNIQRVPALVYDDAQSQLKMLGMTQMAFFNEKVATVKQSTDFGAYGATFPVQELSLIEQIKQRMETIDWDKKKQAATQNYWKKRTTFPLELAAKDEVFYIDPTVAIKRDVVNRAGVVLAKAGSKFNPLAEMPNAYLCLYILDPSDPKQLAWLDTKMEHFDYRDQIIVTQLDADNGWENLADLRRRYGRDIYVLEQEVITKFAIKAVPSMVSMENNYIKVNEFSVRDKL</sequence>
<proteinExistence type="predicted"/>
<protein>
    <submittedName>
        <fullName evidence="2">Conjugal transfer pilus assembly protein TraW</fullName>
    </submittedName>
</protein>
<dbReference type="RefSeq" id="WP_181879253.1">
    <property type="nucleotide sequence ID" value="NZ_UGYV01000002.1"/>
</dbReference>